<dbReference type="AlphaFoldDB" id="Q167M3"/>
<dbReference type="STRING" id="375451.RD1_2229"/>
<evidence type="ECO:0000313" key="2">
    <source>
        <dbReference type="Proteomes" id="UP000007029"/>
    </source>
</evidence>
<keyword evidence="2" id="KW-1185">Reference proteome</keyword>
<dbReference type="OrthoDB" id="7108001at2"/>
<evidence type="ECO:0000313" key="1">
    <source>
        <dbReference type="EMBL" id="ABG31820.1"/>
    </source>
</evidence>
<dbReference type="RefSeq" id="WP_011568437.1">
    <property type="nucleotide sequence ID" value="NC_008209.1"/>
</dbReference>
<proteinExistence type="predicted"/>
<organism evidence="1 2">
    <name type="scientific">Roseobacter denitrificans (strain ATCC 33942 / OCh 114)</name>
    <name type="common">Erythrobacter sp. (strain OCh 114)</name>
    <name type="synonym">Roseobacter denitrificans</name>
    <dbReference type="NCBI Taxonomy" id="375451"/>
    <lineage>
        <taxon>Bacteria</taxon>
        <taxon>Pseudomonadati</taxon>
        <taxon>Pseudomonadota</taxon>
        <taxon>Alphaproteobacteria</taxon>
        <taxon>Rhodobacterales</taxon>
        <taxon>Roseobacteraceae</taxon>
        <taxon>Roseobacter</taxon>
    </lineage>
</organism>
<sequence length="304" mass="35475">MKLNESSRGLAFQNLLKQKLGWLFEWELPTIVETVGPHDPSKFADFDEKRLALVKRVQDYLADLSDEVVDKLSDPETPSDDDDKSNWLRHEREAIRQMQKFNPPWYAGGFGHENYRADFEYWAQMSSFTNHEALLLSLGVEPKHFREEEVMNMQSQLERGDTLWLPLVYLLRRREQIERQFRSYGRGHKIDPKEFFEWAHYVQLDMHPEFHSHFVSTGKAQATPNANETDENLDPRVRSSMLKIIATMAVAGYTYNPRDKKSDVTSDIVNDASKLGISLTDDTVRKYLKLSTKMISKDWKPNNS</sequence>
<dbReference type="Proteomes" id="UP000007029">
    <property type="component" value="Chromosome"/>
</dbReference>
<dbReference type="EMBL" id="CP000362">
    <property type="protein sequence ID" value="ABG31820.1"/>
    <property type="molecule type" value="Genomic_DNA"/>
</dbReference>
<dbReference type="HOGENOM" id="CLU_939686_0_0_5"/>
<gene>
    <name evidence="1" type="ordered locus">RD1_2229</name>
</gene>
<dbReference type="KEGG" id="rde:RD1_2229"/>
<name>Q167M3_ROSDO</name>
<dbReference type="eggNOG" id="ENOG503358V">
    <property type="taxonomic scope" value="Bacteria"/>
</dbReference>
<reference evidence="1 2" key="1">
    <citation type="journal article" date="2007" name="J. Bacteriol.">
        <title>The complete genome sequence of Roseobacter denitrificans reveals a mixotrophic rather than photosynthetic metabolism.</title>
        <authorList>
            <person name="Swingley W.D."/>
            <person name="Sadekar S."/>
            <person name="Mastrian S.D."/>
            <person name="Matthies H.J."/>
            <person name="Hao J."/>
            <person name="Ramos H."/>
            <person name="Acharya C.R."/>
            <person name="Conrad A.L."/>
            <person name="Taylor H.L."/>
            <person name="Dejesa L.C."/>
            <person name="Shah M.K."/>
            <person name="O'huallachain M.E."/>
            <person name="Lince M.T."/>
            <person name="Blankenship R.E."/>
            <person name="Beatty J.T."/>
            <person name="Touchman J.W."/>
        </authorList>
    </citation>
    <scope>NUCLEOTIDE SEQUENCE [LARGE SCALE GENOMIC DNA]</scope>
    <source>
        <strain evidence="2">ATCC 33942 / OCh 114</strain>
    </source>
</reference>
<protein>
    <submittedName>
        <fullName evidence="1">Uncharacterized protein</fullName>
    </submittedName>
</protein>
<accession>Q167M3</accession>